<evidence type="ECO:0000256" key="1">
    <source>
        <dbReference type="ARBA" id="ARBA00022729"/>
    </source>
</evidence>
<dbReference type="SUPFAM" id="SSF101148">
    <property type="entry name" value="Plant invertase/pectin methylesterase inhibitor"/>
    <property type="match status" value="1"/>
</dbReference>
<dbReference type="Proteomes" id="UP001417504">
    <property type="component" value="Unassembled WGS sequence"/>
</dbReference>
<comment type="similarity">
    <text evidence="3">Belongs to the PMEI family.</text>
</comment>
<comment type="caution">
    <text evidence="6">The sequence shown here is derived from an EMBL/GenBank/DDBJ whole genome shotgun (WGS) entry which is preliminary data.</text>
</comment>
<proteinExistence type="inferred from homology"/>
<keyword evidence="1 4" id="KW-0732">Signal</keyword>
<feature type="domain" description="Pectinesterase inhibitor" evidence="5">
    <location>
        <begin position="29"/>
        <end position="187"/>
    </location>
</feature>
<accession>A0AAP0I843</accession>
<evidence type="ECO:0000313" key="6">
    <source>
        <dbReference type="EMBL" id="KAK9110428.1"/>
    </source>
</evidence>
<dbReference type="NCBIfam" id="TIGR01614">
    <property type="entry name" value="PME_inhib"/>
    <property type="match status" value="1"/>
</dbReference>
<gene>
    <name evidence="6" type="ORF">Sjap_018488</name>
</gene>
<dbReference type="PANTHER" id="PTHR35357:SF8">
    <property type="entry name" value="OS01G0111000 PROTEIN"/>
    <property type="match status" value="1"/>
</dbReference>
<evidence type="ECO:0000256" key="2">
    <source>
        <dbReference type="ARBA" id="ARBA00023157"/>
    </source>
</evidence>
<dbReference type="Gene3D" id="1.20.140.40">
    <property type="entry name" value="Invertase/pectin methylesterase inhibitor family protein"/>
    <property type="match status" value="1"/>
</dbReference>
<dbReference type="EMBL" id="JBBNAE010000007">
    <property type="protein sequence ID" value="KAK9110428.1"/>
    <property type="molecule type" value="Genomic_DNA"/>
</dbReference>
<evidence type="ECO:0000256" key="3">
    <source>
        <dbReference type="ARBA" id="ARBA00038471"/>
    </source>
</evidence>
<dbReference type="CDD" id="cd14859">
    <property type="entry name" value="PMEI_like"/>
    <property type="match status" value="1"/>
</dbReference>
<dbReference type="PANTHER" id="PTHR35357">
    <property type="entry name" value="OS02G0537100 PROTEIN"/>
    <property type="match status" value="1"/>
</dbReference>
<evidence type="ECO:0000256" key="4">
    <source>
        <dbReference type="SAM" id="SignalP"/>
    </source>
</evidence>
<sequence>MSSINVLPLLVLVLLLRSLQSHQIFTMAEPEDLIEKTCKTTLYYELCVASLRSNSSSAKADTKGLAEIMIGIGAANANETYTYLSSQLLLLLKGKKDSSTSATAMTRNKVLRLCAERYFFASQALREAVQDVELMSQDYAYVQVSAAKDYPNVCHNAFKRVPGLPYPAELARREENLVQICDVATGIMDLIAWDQK</sequence>
<dbReference type="SMART" id="SM00856">
    <property type="entry name" value="PMEI"/>
    <property type="match status" value="1"/>
</dbReference>
<dbReference type="InterPro" id="IPR035513">
    <property type="entry name" value="Invertase/methylesterase_inhib"/>
</dbReference>
<keyword evidence="2" id="KW-1015">Disulfide bond</keyword>
<dbReference type="AlphaFoldDB" id="A0AAP0I843"/>
<evidence type="ECO:0000313" key="7">
    <source>
        <dbReference type="Proteomes" id="UP001417504"/>
    </source>
</evidence>
<feature type="signal peptide" evidence="4">
    <location>
        <begin position="1"/>
        <end position="21"/>
    </location>
</feature>
<feature type="chain" id="PRO_5042811052" description="Pectinesterase inhibitor domain-containing protein" evidence="4">
    <location>
        <begin position="22"/>
        <end position="196"/>
    </location>
</feature>
<protein>
    <recommendedName>
        <fullName evidence="5">Pectinesterase inhibitor domain-containing protein</fullName>
    </recommendedName>
</protein>
<dbReference type="InterPro" id="IPR006501">
    <property type="entry name" value="Pectinesterase_inhib_dom"/>
</dbReference>
<reference evidence="6 7" key="1">
    <citation type="submission" date="2024-01" db="EMBL/GenBank/DDBJ databases">
        <title>Genome assemblies of Stephania.</title>
        <authorList>
            <person name="Yang L."/>
        </authorList>
    </citation>
    <scope>NUCLEOTIDE SEQUENCE [LARGE SCALE GENOMIC DNA]</scope>
    <source>
        <strain evidence="6">QJT</strain>
        <tissue evidence="6">Leaf</tissue>
    </source>
</reference>
<dbReference type="Pfam" id="PF04043">
    <property type="entry name" value="PMEI"/>
    <property type="match status" value="1"/>
</dbReference>
<name>A0AAP0I843_9MAGN</name>
<evidence type="ECO:0000259" key="5">
    <source>
        <dbReference type="SMART" id="SM00856"/>
    </source>
</evidence>
<organism evidence="6 7">
    <name type="scientific">Stephania japonica</name>
    <dbReference type="NCBI Taxonomy" id="461633"/>
    <lineage>
        <taxon>Eukaryota</taxon>
        <taxon>Viridiplantae</taxon>
        <taxon>Streptophyta</taxon>
        <taxon>Embryophyta</taxon>
        <taxon>Tracheophyta</taxon>
        <taxon>Spermatophyta</taxon>
        <taxon>Magnoliopsida</taxon>
        <taxon>Ranunculales</taxon>
        <taxon>Menispermaceae</taxon>
        <taxon>Menispermoideae</taxon>
        <taxon>Cissampelideae</taxon>
        <taxon>Stephania</taxon>
    </lineage>
</organism>
<dbReference type="GO" id="GO:0004857">
    <property type="term" value="F:enzyme inhibitor activity"/>
    <property type="evidence" value="ECO:0007669"/>
    <property type="project" value="InterPro"/>
</dbReference>
<keyword evidence="7" id="KW-1185">Reference proteome</keyword>